<organism evidence="1 2">
    <name type="scientific">Fomitopsis schrenkii</name>
    <name type="common">Brown rot fungus</name>
    <dbReference type="NCBI Taxonomy" id="2126942"/>
    <lineage>
        <taxon>Eukaryota</taxon>
        <taxon>Fungi</taxon>
        <taxon>Dikarya</taxon>
        <taxon>Basidiomycota</taxon>
        <taxon>Agaricomycotina</taxon>
        <taxon>Agaricomycetes</taxon>
        <taxon>Polyporales</taxon>
        <taxon>Fomitopsis</taxon>
    </lineage>
</organism>
<evidence type="ECO:0000313" key="2">
    <source>
        <dbReference type="Proteomes" id="UP000015241"/>
    </source>
</evidence>
<dbReference type="AlphaFoldDB" id="S8DGX7"/>
<dbReference type="EMBL" id="KE504355">
    <property type="protein sequence ID" value="EPS92776.1"/>
    <property type="molecule type" value="Genomic_DNA"/>
</dbReference>
<proteinExistence type="predicted"/>
<keyword evidence="2" id="KW-1185">Reference proteome</keyword>
<dbReference type="Pfam" id="PF18758">
    <property type="entry name" value="KDZ"/>
    <property type="match status" value="1"/>
</dbReference>
<dbReference type="InParanoid" id="S8DGX7"/>
<dbReference type="InterPro" id="IPR040521">
    <property type="entry name" value="KDZ"/>
</dbReference>
<evidence type="ECO:0000313" key="1">
    <source>
        <dbReference type="EMBL" id="EPS92776.1"/>
    </source>
</evidence>
<evidence type="ECO:0008006" key="3">
    <source>
        <dbReference type="Google" id="ProtNLM"/>
    </source>
</evidence>
<accession>S8DGX7</accession>
<reference evidence="1 2" key="1">
    <citation type="journal article" date="2012" name="Science">
        <title>The Paleozoic origin of enzymatic lignin decomposition reconstructed from 31 fungal genomes.</title>
        <authorList>
            <person name="Floudas D."/>
            <person name="Binder M."/>
            <person name="Riley R."/>
            <person name="Barry K."/>
            <person name="Blanchette R.A."/>
            <person name="Henrissat B."/>
            <person name="Martinez A.T."/>
            <person name="Otillar R."/>
            <person name="Spatafora J.W."/>
            <person name="Yadav J.S."/>
            <person name="Aerts A."/>
            <person name="Benoit I."/>
            <person name="Boyd A."/>
            <person name="Carlson A."/>
            <person name="Copeland A."/>
            <person name="Coutinho P.M."/>
            <person name="de Vries R.P."/>
            <person name="Ferreira P."/>
            <person name="Findley K."/>
            <person name="Foster B."/>
            <person name="Gaskell J."/>
            <person name="Glotzer D."/>
            <person name="Gorecki P."/>
            <person name="Heitman J."/>
            <person name="Hesse C."/>
            <person name="Hori C."/>
            <person name="Igarashi K."/>
            <person name="Jurgens J.A."/>
            <person name="Kallen N."/>
            <person name="Kersten P."/>
            <person name="Kohler A."/>
            <person name="Kuees U."/>
            <person name="Kumar T.K.A."/>
            <person name="Kuo A."/>
            <person name="LaButti K."/>
            <person name="Larrondo L.F."/>
            <person name="Lindquist E."/>
            <person name="Ling A."/>
            <person name="Lombard V."/>
            <person name="Lucas S."/>
            <person name="Lundell T."/>
            <person name="Martin R."/>
            <person name="McLaughlin D.J."/>
            <person name="Morgenstern I."/>
            <person name="Morin E."/>
            <person name="Murat C."/>
            <person name="Nagy L.G."/>
            <person name="Nolan M."/>
            <person name="Ohm R.A."/>
            <person name="Patyshakuliyeva A."/>
            <person name="Rokas A."/>
            <person name="Ruiz-Duenas F.J."/>
            <person name="Sabat G."/>
            <person name="Salamov A."/>
            <person name="Samejima M."/>
            <person name="Schmutz J."/>
            <person name="Slot J.C."/>
            <person name="St John F."/>
            <person name="Stenlid J."/>
            <person name="Sun H."/>
            <person name="Sun S."/>
            <person name="Syed K."/>
            <person name="Tsang A."/>
            <person name="Wiebenga A."/>
            <person name="Young D."/>
            <person name="Pisabarro A."/>
            <person name="Eastwood D.C."/>
            <person name="Martin F."/>
            <person name="Cullen D."/>
            <person name="Grigoriev I.V."/>
            <person name="Hibbett D.S."/>
        </authorList>
    </citation>
    <scope>NUCLEOTIDE SEQUENCE</scope>
    <source>
        <strain evidence="2">FP-58527</strain>
    </source>
</reference>
<dbReference type="eggNOG" id="ENOG502SJXV">
    <property type="taxonomic scope" value="Eukaryota"/>
</dbReference>
<dbReference type="Proteomes" id="UP000015241">
    <property type="component" value="Unassembled WGS sequence"/>
</dbReference>
<gene>
    <name evidence="1" type="ORF">FOMPIDRAFT_63951</name>
</gene>
<dbReference type="PANTHER" id="PTHR33104:SF2">
    <property type="entry name" value="CXC3 LIKE CYSTEINE CLUSTER DOMAIN-CONTAINING PROTEIN"/>
    <property type="match status" value="1"/>
</dbReference>
<name>S8DGX7_FOMSC</name>
<feature type="non-terminal residue" evidence="1">
    <location>
        <position position="1"/>
    </location>
</feature>
<sequence length="726" mass="83372">DRYRELLRISRQWRNLKLRKWNGFGNQRGDIGPGDLALSCVACPRPGVNLRSGWKDDVDQWKYMQTFVMDGNFSAEHLKMRNPLDDVPLADGHGFMVTDALYKQHLSEATEDREQSTCNAHRAVNKANADRHDMEATGIGAVACGRHGCFIPHTVVDFQKGERQMNIDYALSQAMQFFAGIHTLLVLYDVACQYSKKIKSRFERAPSLIPWPVAMVIYWGIGLFHIHGHQRDCLPKFSPSFIIGAGQIDGEIIETLWSSLNRIAGSTRAMSTSHRKEVIDDHMNDSNWRKTVGMVKMLTRRYREAAKTRLTSKAVLEELEKSNPAKVEGWRALEANAKAERLTNQTVMEIYEVTLQKRKHIQLALERAEGQRRNQKDGLQGIVSWLSEGIALQEQQLSVAALDRRLTKHALLDDRLKLVAKRNTLQAAINKFQGKAATYLSEAEEDPPDLPRAYTGDDWEDYAEDIDLTGELLVLDELEDEIRPEDIALLLPSSLGAAEVERLEQGHIAQQELQLREGQVNDALHRIRMTIGMKSITLRTGVRLAKHSQKKKTRAWREIQRLERTLTEDARIYTQARNAIRRLLLDDDTAKALLRRFLPLEKEDLKAATHLLDHTERGTRQAELSWIWAVDVGGDTENAAWLDEFQRVNWLRQRAKTDRWDEQYELVQEEMKQTVRSFEWKVRMWQTLSVGTVTNGQQAYARRQAHVWQSLADEARREFARCTVVV</sequence>
<dbReference type="STRING" id="743788.S8DGX7"/>
<dbReference type="PANTHER" id="PTHR33104">
    <property type="entry name" value="SI:DKEY-29D5.2"/>
    <property type="match status" value="1"/>
</dbReference>
<dbReference type="OrthoDB" id="2800500at2759"/>
<dbReference type="HOGENOM" id="CLU_003703_13_1_1"/>
<protein>
    <recommendedName>
        <fullName evidence="3">CxC2-like cysteine cluster KDZ transposase-associated domain-containing protein</fullName>
    </recommendedName>
</protein>